<evidence type="ECO:0000313" key="3">
    <source>
        <dbReference type="EMBL" id="MFC7310550.1"/>
    </source>
</evidence>
<dbReference type="InterPro" id="IPR029058">
    <property type="entry name" value="AB_hydrolase_fold"/>
</dbReference>
<organism evidence="3 4">
    <name type="scientific">Streptomyces monticola</name>
    <dbReference type="NCBI Taxonomy" id="2666263"/>
    <lineage>
        <taxon>Bacteria</taxon>
        <taxon>Bacillati</taxon>
        <taxon>Actinomycetota</taxon>
        <taxon>Actinomycetes</taxon>
        <taxon>Kitasatosporales</taxon>
        <taxon>Streptomycetaceae</taxon>
        <taxon>Streptomyces</taxon>
    </lineage>
</organism>
<evidence type="ECO:0000313" key="4">
    <source>
        <dbReference type="Proteomes" id="UP001596523"/>
    </source>
</evidence>
<comment type="caution">
    <text evidence="3">The sequence shown here is derived from an EMBL/GenBank/DDBJ whole genome shotgun (WGS) entry which is preliminary data.</text>
</comment>
<dbReference type="InterPro" id="IPR001375">
    <property type="entry name" value="Peptidase_S9_cat"/>
</dbReference>
<reference evidence="4" key="1">
    <citation type="journal article" date="2019" name="Int. J. Syst. Evol. Microbiol.">
        <title>The Global Catalogue of Microorganisms (GCM) 10K type strain sequencing project: providing services to taxonomists for standard genome sequencing and annotation.</title>
        <authorList>
            <consortium name="The Broad Institute Genomics Platform"/>
            <consortium name="The Broad Institute Genome Sequencing Center for Infectious Disease"/>
            <person name="Wu L."/>
            <person name="Ma J."/>
        </authorList>
    </citation>
    <scope>NUCLEOTIDE SEQUENCE [LARGE SCALE GENOMIC DNA]</scope>
    <source>
        <strain evidence="4">SYNS20</strain>
    </source>
</reference>
<dbReference type="Pfam" id="PF00326">
    <property type="entry name" value="Peptidase_S9"/>
    <property type="match status" value="1"/>
</dbReference>
<gene>
    <name evidence="3" type="ORF">ACFQVC_40850</name>
</gene>
<dbReference type="Gene3D" id="2.140.10.30">
    <property type="entry name" value="Dipeptidylpeptidase IV, N-terminal domain"/>
    <property type="match status" value="1"/>
</dbReference>
<sequence>MDTPDFPLQFTRTHRFTLGAPRSCTVSQDGERVLFLRSTGGEDPVNRLWVYEGGAERIVADAAVLNRGGTVPEAERVRRERARESAEGVVAYATDRHARVVAFSLGGALWVVTTDGGIPQRIPTAGPAFDPRPSPDGSVIAYVAHGSLRVVGADGTDDRLLAAPEDAAVTYGLADHTAAESIGRHRGYWWAPDGSAVLAARVDLSPVTRWYLADPAHPGRPPRPIRYPATGTANARTSLHILGLDGERVDIRLPKAADPEHHPAGEWTDTAFEYVTSVSWDAHGPLVCVQSRDQRTEYTCAVDPETGATELLRRRRDPAWVGTLPGTPARTGSGTHVHPWAVDDTNGLKIGDMCTPPGLEVRAVLGTSGEQVLFTASEEPTEIHVWSYAPGHGFTRISEEPGTHTAALGGPTLVLQSSTHDGEVVRVLRGDGDADCDCDCGGGGLDGFGGLGGGKELGRIDVLTHRPLVRPAPAHLRLGKRELRSLLYLPTGHKPGAGPLPVLVNPYAGPALQLALRARTWHATVSQWFADQGFAVLVTDGRGTPGRGRAWERAIHGDQLTPVLDDQVTALHAAAEQYGDLDLDRVAIRGWSFGGYLAAGAVLLRPEVFHAASAGAAVADLRLYDTYGKERFLGHPEVRPDIYDDGSPITHAHRLTRPLLLMHGLADDNVVVAHMLRFSAALLSAGRPHSVLPLADASHRAGGEGLADTLLRHELDFLKKSLER</sequence>
<dbReference type="Gene3D" id="3.40.50.1820">
    <property type="entry name" value="alpha/beta hydrolase"/>
    <property type="match status" value="1"/>
</dbReference>
<dbReference type="EMBL" id="JBHTCF010000036">
    <property type="protein sequence ID" value="MFC7310550.1"/>
    <property type="molecule type" value="Genomic_DNA"/>
</dbReference>
<dbReference type="PANTHER" id="PTHR11731:SF193">
    <property type="entry name" value="DIPEPTIDYL PEPTIDASE 9"/>
    <property type="match status" value="1"/>
</dbReference>
<evidence type="ECO:0000259" key="1">
    <source>
        <dbReference type="Pfam" id="PF00326"/>
    </source>
</evidence>
<proteinExistence type="predicted"/>
<name>A0ABW2JYF1_9ACTN</name>
<dbReference type="PANTHER" id="PTHR11731">
    <property type="entry name" value="PROTEASE FAMILY S9B,C DIPEPTIDYL-PEPTIDASE IV-RELATED"/>
    <property type="match status" value="1"/>
</dbReference>
<dbReference type="InterPro" id="IPR002469">
    <property type="entry name" value="Peptidase_S9B_N"/>
</dbReference>
<feature type="domain" description="Dipeptidylpeptidase IV N-terminal" evidence="2">
    <location>
        <begin position="103"/>
        <end position="404"/>
    </location>
</feature>
<dbReference type="RefSeq" id="WP_381841279.1">
    <property type="nucleotide sequence ID" value="NZ_JBHTCF010000036.1"/>
</dbReference>
<feature type="domain" description="Peptidase S9 prolyl oligopeptidase catalytic" evidence="1">
    <location>
        <begin position="526"/>
        <end position="722"/>
    </location>
</feature>
<dbReference type="SUPFAM" id="SSF53474">
    <property type="entry name" value="alpha/beta-Hydrolases"/>
    <property type="match status" value="1"/>
</dbReference>
<dbReference type="InterPro" id="IPR050278">
    <property type="entry name" value="Serine_Prot_S9B/DPPIV"/>
</dbReference>
<dbReference type="Pfam" id="PF00930">
    <property type="entry name" value="DPPIV_N"/>
    <property type="match status" value="1"/>
</dbReference>
<dbReference type="SUPFAM" id="SSF82171">
    <property type="entry name" value="DPP6 N-terminal domain-like"/>
    <property type="match status" value="1"/>
</dbReference>
<accession>A0ABW2JYF1</accession>
<protein>
    <submittedName>
        <fullName evidence="3">Prolyl oligopeptidase family serine peptidase</fullName>
    </submittedName>
</protein>
<keyword evidence="4" id="KW-1185">Reference proteome</keyword>
<evidence type="ECO:0000259" key="2">
    <source>
        <dbReference type="Pfam" id="PF00930"/>
    </source>
</evidence>
<dbReference type="Proteomes" id="UP001596523">
    <property type="component" value="Unassembled WGS sequence"/>
</dbReference>